<proteinExistence type="predicted"/>
<name>A0A0D0UDL8_CRYGA</name>
<feature type="region of interest" description="Disordered" evidence="8">
    <location>
        <begin position="351"/>
        <end position="387"/>
    </location>
</feature>
<evidence type="ECO:0000259" key="9">
    <source>
        <dbReference type="PROSITE" id="PS50157"/>
    </source>
</evidence>
<feature type="compositionally biased region" description="Low complexity" evidence="8">
    <location>
        <begin position="136"/>
        <end position="146"/>
    </location>
</feature>
<keyword evidence="5" id="KW-0862">Zinc</keyword>
<dbReference type="InterPro" id="IPR050331">
    <property type="entry name" value="Zinc_finger"/>
</dbReference>
<accession>A0A0D0UDL8</accession>
<protein>
    <submittedName>
        <fullName evidence="10">Unplaced genomic scaffold supercont1.12, whole genome shotgun sequence</fullName>
    </submittedName>
</protein>
<dbReference type="InterPro" id="IPR013087">
    <property type="entry name" value="Znf_C2H2_type"/>
</dbReference>
<feature type="compositionally biased region" description="Low complexity" evidence="8">
    <location>
        <begin position="351"/>
        <end position="361"/>
    </location>
</feature>
<feature type="compositionally biased region" description="Polar residues" evidence="8">
    <location>
        <begin position="362"/>
        <end position="374"/>
    </location>
</feature>
<feature type="region of interest" description="Disordered" evidence="8">
    <location>
        <begin position="127"/>
        <end position="156"/>
    </location>
</feature>
<keyword evidence="2" id="KW-0479">Metal-binding</keyword>
<dbReference type="InterPro" id="IPR036236">
    <property type="entry name" value="Znf_C2H2_sf"/>
</dbReference>
<dbReference type="EMBL" id="KN847984">
    <property type="protein sequence ID" value="KIR46398.1"/>
    <property type="molecule type" value="Genomic_DNA"/>
</dbReference>
<feature type="region of interest" description="Disordered" evidence="8">
    <location>
        <begin position="46"/>
        <end position="71"/>
    </location>
</feature>
<dbReference type="Gene3D" id="3.30.160.60">
    <property type="entry name" value="Classic Zinc Finger"/>
    <property type="match status" value="2"/>
</dbReference>
<evidence type="ECO:0000256" key="3">
    <source>
        <dbReference type="ARBA" id="ARBA00022737"/>
    </source>
</evidence>
<feature type="domain" description="C2H2-type" evidence="9">
    <location>
        <begin position="547"/>
        <end position="575"/>
    </location>
</feature>
<dbReference type="GO" id="GO:0008270">
    <property type="term" value="F:zinc ion binding"/>
    <property type="evidence" value="ECO:0007669"/>
    <property type="project" value="UniProtKB-KW"/>
</dbReference>
<dbReference type="GO" id="GO:0005634">
    <property type="term" value="C:nucleus"/>
    <property type="evidence" value="ECO:0007669"/>
    <property type="project" value="UniProtKB-SubCell"/>
</dbReference>
<evidence type="ECO:0000313" key="10">
    <source>
        <dbReference type="EMBL" id="KIR46398.1"/>
    </source>
</evidence>
<evidence type="ECO:0000256" key="2">
    <source>
        <dbReference type="ARBA" id="ARBA00022723"/>
    </source>
</evidence>
<evidence type="ECO:0000256" key="4">
    <source>
        <dbReference type="ARBA" id="ARBA00022771"/>
    </source>
</evidence>
<organism evidence="10">
    <name type="scientific">Cryptococcus bacillisporus CA1280</name>
    <dbReference type="NCBI Taxonomy" id="1296109"/>
    <lineage>
        <taxon>Eukaryota</taxon>
        <taxon>Fungi</taxon>
        <taxon>Dikarya</taxon>
        <taxon>Basidiomycota</taxon>
        <taxon>Agaricomycotina</taxon>
        <taxon>Tremellomycetes</taxon>
        <taxon>Tremellales</taxon>
        <taxon>Cryptococcaceae</taxon>
        <taxon>Cryptococcus</taxon>
        <taxon>Cryptococcus gattii species complex</taxon>
    </lineage>
</organism>
<dbReference type="PROSITE" id="PS50157">
    <property type="entry name" value="ZINC_FINGER_C2H2_2"/>
    <property type="match status" value="2"/>
</dbReference>
<keyword evidence="6" id="KW-0539">Nucleus</keyword>
<feature type="compositionally biased region" description="Low complexity" evidence="8">
    <location>
        <begin position="375"/>
        <end position="385"/>
    </location>
</feature>
<keyword evidence="4 7" id="KW-0863">Zinc-finger</keyword>
<evidence type="ECO:0000256" key="1">
    <source>
        <dbReference type="ARBA" id="ARBA00004123"/>
    </source>
</evidence>
<evidence type="ECO:0000256" key="7">
    <source>
        <dbReference type="PROSITE-ProRule" id="PRU00042"/>
    </source>
</evidence>
<comment type="subcellular location">
    <subcellularLocation>
        <location evidence="1">Nucleus</location>
    </subcellularLocation>
</comment>
<dbReference type="SUPFAM" id="SSF57667">
    <property type="entry name" value="beta-beta-alpha zinc fingers"/>
    <property type="match status" value="1"/>
</dbReference>
<dbReference type="PANTHER" id="PTHR16515">
    <property type="entry name" value="PR DOMAIN ZINC FINGER PROTEIN"/>
    <property type="match status" value="1"/>
</dbReference>
<dbReference type="AlphaFoldDB" id="A0A0D0UDL8"/>
<dbReference type="OrthoDB" id="2574428at2759"/>
<reference evidence="10" key="1">
    <citation type="submission" date="2015-01" db="EMBL/GenBank/DDBJ databases">
        <title>The Genome Sequence of Cryptococcus gattii CA1280.</title>
        <authorList>
            <consortium name="The Broad Institute Genomics Platform"/>
            <person name="Cuomo C."/>
            <person name="Litvintseva A."/>
            <person name="Chen Y."/>
            <person name="Heitman J."/>
            <person name="Sun S."/>
            <person name="Springer D."/>
            <person name="Dromer F."/>
            <person name="Young S."/>
            <person name="Zeng Q."/>
            <person name="Gargeya S."/>
            <person name="Abouelleil A."/>
            <person name="Alvarado L."/>
            <person name="Chapman S.B."/>
            <person name="Gainer-Dewar J."/>
            <person name="Goldberg J."/>
            <person name="Griggs A."/>
            <person name="Gujja S."/>
            <person name="Hansen M."/>
            <person name="Howarth C."/>
            <person name="Imamovic A."/>
            <person name="Larimer J."/>
            <person name="Murphy C."/>
            <person name="Naylor J."/>
            <person name="Pearson M."/>
            <person name="Priest M."/>
            <person name="Roberts A."/>
            <person name="Saif S."/>
            <person name="Shea T."/>
            <person name="Sykes S."/>
            <person name="Wortman J."/>
            <person name="Nusbaum C."/>
            <person name="Birren B."/>
        </authorList>
    </citation>
    <scope>NUCLEOTIDE SEQUENCE [LARGE SCALE GENOMIC DNA]</scope>
    <source>
        <strain evidence="10">CA1280</strain>
    </source>
</reference>
<dbReference type="Pfam" id="PF00096">
    <property type="entry name" value="zf-C2H2"/>
    <property type="match status" value="2"/>
</dbReference>
<dbReference type="PANTHER" id="PTHR16515:SF49">
    <property type="entry name" value="GASTRULA ZINC FINGER PROTEIN XLCGF49.1-LIKE-RELATED"/>
    <property type="match status" value="1"/>
</dbReference>
<dbReference type="PROSITE" id="PS00028">
    <property type="entry name" value="ZINC_FINGER_C2H2_1"/>
    <property type="match status" value="1"/>
</dbReference>
<dbReference type="HOGENOM" id="CLU_493476_0_0_1"/>
<feature type="compositionally biased region" description="Pro residues" evidence="8">
    <location>
        <begin position="147"/>
        <end position="156"/>
    </location>
</feature>
<feature type="domain" description="C2H2-type" evidence="9">
    <location>
        <begin position="576"/>
        <end position="603"/>
    </location>
</feature>
<dbReference type="GO" id="GO:0010468">
    <property type="term" value="P:regulation of gene expression"/>
    <property type="evidence" value="ECO:0007669"/>
    <property type="project" value="TreeGrafter"/>
</dbReference>
<dbReference type="FunFam" id="3.30.160.60:FF:000100">
    <property type="entry name" value="Zinc finger 45-like"/>
    <property type="match status" value="1"/>
</dbReference>
<gene>
    <name evidence="10" type="ORF">I312_04453</name>
</gene>
<keyword evidence="3" id="KW-0677">Repeat</keyword>
<evidence type="ECO:0000256" key="6">
    <source>
        <dbReference type="ARBA" id="ARBA00023242"/>
    </source>
</evidence>
<evidence type="ECO:0000256" key="8">
    <source>
        <dbReference type="SAM" id="MobiDB-lite"/>
    </source>
</evidence>
<dbReference type="SMART" id="SM00355">
    <property type="entry name" value="ZnF_C2H2"/>
    <property type="match status" value="2"/>
</dbReference>
<feature type="compositionally biased region" description="Low complexity" evidence="8">
    <location>
        <begin position="46"/>
        <end position="62"/>
    </location>
</feature>
<sequence>MSTAADATPPQFRLYYSFPLYHPAPSIAGSASACSTMINSSFQSQLPCSRRSSSSQLTSPAPSWDPTETRQNWGDYETSNQEGTYAPASTLVYQHHNQTATSIAYSFQPPRTNSYAHSPPTNIYNVSQTPSFTQRPHTPTPKSSSPPFLPHHPLHPPTLPPLAHNVPLPLDHSLETVDSLPYLQFLVSTTSPPEKPLPPHREPVTSILIHQRPIRPRTVNDSEIVKTDSTQPAAFACLSMDSDFSAGMLDLGIKSLAASPLTTCFAQGQNPGHSNLTVRNAIAQDRSHSPGSAGRVSVKGSEMIFNDHFHSLITAAPPPVSLCLSPTTPIKFQFADHQQGELEFQSQPQLPPGIQLQLQGPTSPISSCPITQPASPTRSSRPLLRTRSHSYPNDLGSFPLTSTQPMSHTPVHANMASERLERINEHGFTTSGFNNSFHSSSTTVRPTSGTHHLSAIALSELGLNGQPNESELQLRCHSDQSGHRPLMTMEPMSLVPVADHLTPRTGRTLSGLKRRRSFNGQLSKASKGGEKKRMRRALSGLKHFKRFTCSECGEGFTRKNDMDRHMQCKHSNELPFVCPVCGKAFGRKDKLDLHIERNEDCKRSAPPKEQRLIRHRPSKSNMITARTCRIG</sequence>
<evidence type="ECO:0000256" key="5">
    <source>
        <dbReference type="ARBA" id="ARBA00022833"/>
    </source>
</evidence>